<dbReference type="InterPro" id="IPR050297">
    <property type="entry name" value="LipidA_mod_glycosyltrf_83"/>
</dbReference>
<evidence type="ECO:0000256" key="1">
    <source>
        <dbReference type="ARBA" id="ARBA00004651"/>
    </source>
</evidence>
<keyword evidence="10" id="KW-1185">Reference proteome</keyword>
<keyword evidence="6 8" id="KW-1133">Transmembrane helix</keyword>
<evidence type="ECO:0000256" key="6">
    <source>
        <dbReference type="ARBA" id="ARBA00022989"/>
    </source>
</evidence>
<sequence>MTFNAWRGGRATVALLLAVFLVGLGPRLYSALLVGWGWDGPGTFNLVNFDEGGSCRAALEGFDYSTFVGRQTIAIADLLGAGPPAGVAGDEMAVRGYCHSPEHIRVARVYSAITGALTPVLLALAAFCLLPGRPAVGLTAAALLALSGFHISESHSGTVDAPSVFFIYLFITVAIAACTRRPRWLWAAPPLLVAAVWAKYWVFAAFALAAALPARLGETVTRGWGKGRFCAAVLALVVAFGCLSNTDFPRSWTPLLALCYLTVPWRRIAPGMIPLWMLGPWLGLLLLQSGWVAGYTMGDLEGRFGSSYGAIGWHKWPRNALNVPLVIMVGLGLPAALCIPAGIRALLRQGGPWRPWLCLLPVVVFLLFMLVPAPVTYYRHYLALIPAAALLAAMGYWSWLGERGRRWLLPFLLWPALLAWDVESDYHNDPRIELRQWYQSARPQRLLFSYYVQPPRLQGVAQGLFRESYARADGGVLRQAQYLLLSENWYDTAFANELNGPLTHDLQRLVKTSPFNADFYRRALAGEIDYLAPERVIAVENFMPELLLHKRWYGTFQLFVGDLHIFRVAGR</sequence>
<name>A0A5C9A381_9GAMM</name>
<gene>
    <name evidence="9" type="ORF">FV139_10740</name>
</gene>
<keyword evidence="3" id="KW-0328">Glycosyltransferase</keyword>
<keyword evidence="2" id="KW-1003">Cell membrane</keyword>
<dbReference type="GO" id="GO:0009103">
    <property type="term" value="P:lipopolysaccharide biosynthetic process"/>
    <property type="evidence" value="ECO:0007669"/>
    <property type="project" value="UniProtKB-ARBA"/>
</dbReference>
<evidence type="ECO:0000256" key="7">
    <source>
        <dbReference type="ARBA" id="ARBA00023136"/>
    </source>
</evidence>
<feature type="transmembrane region" description="Helical" evidence="8">
    <location>
        <begin position="355"/>
        <end position="375"/>
    </location>
</feature>
<dbReference type="AlphaFoldDB" id="A0A5C9A381"/>
<feature type="transmembrane region" description="Helical" evidence="8">
    <location>
        <begin position="275"/>
        <end position="297"/>
    </location>
</feature>
<keyword evidence="7 8" id="KW-0472">Membrane</keyword>
<feature type="transmembrane region" description="Helical" evidence="8">
    <location>
        <begin position="224"/>
        <end position="243"/>
    </location>
</feature>
<dbReference type="EMBL" id="VRZA01000003">
    <property type="protein sequence ID" value="TXS94077.1"/>
    <property type="molecule type" value="Genomic_DNA"/>
</dbReference>
<feature type="transmembrane region" description="Helical" evidence="8">
    <location>
        <begin position="109"/>
        <end position="130"/>
    </location>
</feature>
<keyword evidence="4" id="KW-0808">Transferase</keyword>
<comment type="caution">
    <text evidence="9">The sequence shown here is derived from an EMBL/GenBank/DDBJ whole genome shotgun (WGS) entry which is preliminary data.</text>
</comment>
<feature type="transmembrane region" description="Helical" evidence="8">
    <location>
        <begin position="163"/>
        <end position="179"/>
    </location>
</feature>
<reference evidence="9 10" key="1">
    <citation type="submission" date="2019-08" db="EMBL/GenBank/DDBJ databases">
        <title>Parahaliea maris sp. nov., isolated from the surface seawater.</title>
        <authorList>
            <person name="Liu Y."/>
        </authorList>
    </citation>
    <scope>NUCLEOTIDE SEQUENCE [LARGE SCALE GENOMIC DNA]</scope>
    <source>
        <strain evidence="9 10">HSLHS9</strain>
    </source>
</reference>
<evidence type="ECO:0000256" key="5">
    <source>
        <dbReference type="ARBA" id="ARBA00022692"/>
    </source>
</evidence>
<evidence type="ECO:0000256" key="2">
    <source>
        <dbReference type="ARBA" id="ARBA00022475"/>
    </source>
</evidence>
<dbReference type="GO" id="GO:0016763">
    <property type="term" value="F:pentosyltransferase activity"/>
    <property type="evidence" value="ECO:0007669"/>
    <property type="project" value="TreeGrafter"/>
</dbReference>
<proteinExistence type="predicted"/>
<feature type="transmembrane region" description="Helical" evidence="8">
    <location>
        <begin position="323"/>
        <end position="343"/>
    </location>
</feature>
<evidence type="ECO:0000256" key="4">
    <source>
        <dbReference type="ARBA" id="ARBA00022679"/>
    </source>
</evidence>
<keyword evidence="5 8" id="KW-0812">Transmembrane</keyword>
<dbReference type="Proteomes" id="UP000321039">
    <property type="component" value="Unassembled WGS sequence"/>
</dbReference>
<accession>A0A5C9A381</accession>
<evidence type="ECO:0000313" key="10">
    <source>
        <dbReference type="Proteomes" id="UP000321039"/>
    </source>
</evidence>
<evidence type="ECO:0008006" key="11">
    <source>
        <dbReference type="Google" id="ProtNLM"/>
    </source>
</evidence>
<evidence type="ECO:0000313" key="9">
    <source>
        <dbReference type="EMBL" id="TXS94077.1"/>
    </source>
</evidence>
<feature type="transmembrane region" description="Helical" evidence="8">
    <location>
        <begin position="191"/>
        <end position="212"/>
    </location>
</feature>
<dbReference type="GO" id="GO:0005886">
    <property type="term" value="C:plasma membrane"/>
    <property type="evidence" value="ECO:0007669"/>
    <property type="project" value="UniProtKB-SubCell"/>
</dbReference>
<feature type="transmembrane region" description="Helical" evidence="8">
    <location>
        <begin position="135"/>
        <end position="151"/>
    </location>
</feature>
<organism evidence="9 10">
    <name type="scientific">Parahaliea maris</name>
    <dbReference type="NCBI Taxonomy" id="2716870"/>
    <lineage>
        <taxon>Bacteria</taxon>
        <taxon>Pseudomonadati</taxon>
        <taxon>Pseudomonadota</taxon>
        <taxon>Gammaproteobacteria</taxon>
        <taxon>Cellvibrionales</taxon>
        <taxon>Halieaceae</taxon>
        <taxon>Parahaliea</taxon>
    </lineage>
</organism>
<protein>
    <recommendedName>
        <fullName evidence="11">Glycosyltransferase RgtA/B/C/D-like domain-containing protein</fullName>
    </recommendedName>
</protein>
<evidence type="ECO:0000256" key="8">
    <source>
        <dbReference type="SAM" id="Phobius"/>
    </source>
</evidence>
<dbReference type="PANTHER" id="PTHR33908">
    <property type="entry name" value="MANNOSYLTRANSFERASE YKCB-RELATED"/>
    <property type="match status" value="1"/>
</dbReference>
<evidence type="ECO:0000256" key="3">
    <source>
        <dbReference type="ARBA" id="ARBA00022676"/>
    </source>
</evidence>
<comment type="subcellular location">
    <subcellularLocation>
        <location evidence="1">Cell membrane</location>
        <topology evidence="1">Multi-pass membrane protein</topology>
    </subcellularLocation>
</comment>
<feature type="transmembrane region" description="Helical" evidence="8">
    <location>
        <begin position="381"/>
        <end position="400"/>
    </location>
</feature>
<dbReference type="RefSeq" id="WP_148068419.1">
    <property type="nucleotide sequence ID" value="NZ_VRZA01000003.1"/>
</dbReference>
<dbReference type="PANTHER" id="PTHR33908:SF11">
    <property type="entry name" value="MEMBRANE PROTEIN"/>
    <property type="match status" value="1"/>
</dbReference>